<accession>A0A4Y9ZK93</accession>
<dbReference type="SUPFAM" id="SSF56112">
    <property type="entry name" value="Protein kinase-like (PK-like)"/>
    <property type="match status" value="1"/>
</dbReference>
<protein>
    <recommendedName>
        <fullName evidence="1">Protein kinase domain-containing protein</fullName>
    </recommendedName>
</protein>
<dbReference type="Proteomes" id="UP000298061">
    <property type="component" value="Unassembled WGS sequence"/>
</dbReference>
<evidence type="ECO:0000259" key="1">
    <source>
        <dbReference type="PROSITE" id="PS50011"/>
    </source>
</evidence>
<dbReference type="AlphaFoldDB" id="A0A4Y9ZK93"/>
<dbReference type="STRING" id="135208.A0A4Y9ZK93"/>
<reference evidence="2 3" key="1">
    <citation type="submission" date="2019-02" db="EMBL/GenBank/DDBJ databases">
        <title>Genome sequencing of the rare red list fungi Hericium alpestre (H. flagellum).</title>
        <authorList>
            <person name="Buettner E."/>
            <person name="Kellner H."/>
        </authorList>
    </citation>
    <scope>NUCLEOTIDE SEQUENCE [LARGE SCALE GENOMIC DNA]</scope>
    <source>
        <strain evidence="2 3">DSM 108284</strain>
    </source>
</reference>
<dbReference type="GO" id="GO:0004672">
    <property type="term" value="F:protein kinase activity"/>
    <property type="evidence" value="ECO:0007669"/>
    <property type="project" value="InterPro"/>
</dbReference>
<evidence type="ECO:0000313" key="2">
    <source>
        <dbReference type="EMBL" id="TFY74874.1"/>
    </source>
</evidence>
<organism evidence="2 3">
    <name type="scientific">Hericium alpestre</name>
    <dbReference type="NCBI Taxonomy" id="135208"/>
    <lineage>
        <taxon>Eukaryota</taxon>
        <taxon>Fungi</taxon>
        <taxon>Dikarya</taxon>
        <taxon>Basidiomycota</taxon>
        <taxon>Agaricomycotina</taxon>
        <taxon>Agaricomycetes</taxon>
        <taxon>Russulales</taxon>
        <taxon>Hericiaceae</taxon>
        <taxon>Hericium</taxon>
    </lineage>
</organism>
<dbReference type="EMBL" id="SFCI01001830">
    <property type="protein sequence ID" value="TFY74874.1"/>
    <property type="molecule type" value="Genomic_DNA"/>
</dbReference>
<gene>
    <name evidence="2" type="ORF">EWM64_g9137</name>
</gene>
<feature type="domain" description="Protein kinase" evidence="1">
    <location>
        <begin position="1"/>
        <end position="230"/>
    </location>
</feature>
<comment type="caution">
    <text evidence="2">The sequence shown here is derived from an EMBL/GenBank/DDBJ whole genome shotgun (WGS) entry which is preliminary data.</text>
</comment>
<keyword evidence="3" id="KW-1185">Reference proteome</keyword>
<dbReference type="OrthoDB" id="5987198at2759"/>
<evidence type="ECO:0000313" key="3">
    <source>
        <dbReference type="Proteomes" id="UP000298061"/>
    </source>
</evidence>
<sequence length="230" mass="26527">MPFLRLAHDPYFLNVGEIVDFADQIMEGLAFMHERGVAHRDCSEKNLMMDASAMYPLGFHPVKDLFLPDINIPARSTILSRSQVGGVRYYFVDFGISSIITPDAPSRLVLGLDGRDQDVPELSDEDPYDPFKVDIFTIGNLFRRLFYEHFSNLEFLAPMIDCMTRDDPAQRPTAAEALRQWTAIRKRISMLSLLWRLKRRNEGRIASIVADAQDLPHVSRQWLNWLISRR</sequence>
<dbReference type="GO" id="GO:0005524">
    <property type="term" value="F:ATP binding"/>
    <property type="evidence" value="ECO:0007669"/>
    <property type="project" value="InterPro"/>
</dbReference>
<proteinExistence type="predicted"/>
<dbReference type="Gene3D" id="1.10.510.10">
    <property type="entry name" value="Transferase(Phosphotransferase) domain 1"/>
    <property type="match status" value="1"/>
</dbReference>
<dbReference type="PROSITE" id="PS50011">
    <property type="entry name" value="PROTEIN_KINASE_DOM"/>
    <property type="match status" value="1"/>
</dbReference>
<dbReference type="InterPro" id="IPR000719">
    <property type="entry name" value="Prot_kinase_dom"/>
</dbReference>
<name>A0A4Y9ZK93_9AGAM</name>
<dbReference type="InterPro" id="IPR011009">
    <property type="entry name" value="Kinase-like_dom_sf"/>
</dbReference>